<gene>
    <name evidence="1" type="ORF">HanXRQr2_Chr04g0180631</name>
</gene>
<proteinExistence type="predicted"/>
<dbReference type="Proteomes" id="UP000215914">
    <property type="component" value="Unassembled WGS sequence"/>
</dbReference>
<keyword evidence="2" id="KW-1185">Reference proteome</keyword>
<protein>
    <submittedName>
        <fullName evidence="1">Uncharacterized protein</fullName>
    </submittedName>
</protein>
<dbReference type="AlphaFoldDB" id="A0A9K3NSX4"/>
<evidence type="ECO:0000313" key="1">
    <source>
        <dbReference type="EMBL" id="KAF5811371.1"/>
    </source>
</evidence>
<organism evidence="1 2">
    <name type="scientific">Helianthus annuus</name>
    <name type="common">Common sunflower</name>
    <dbReference type="NCBI Taxonomy" id="4232"/>
    <lineage>
        <taxon>Eukaryota</taxon>
        <taxon>Viridiplantae</taxon>
        <taxon>Streptophyta</taxon>
        <taxon>Embryophyta</taxon>
        <taxon>Tracheophyta</taxon>
        <taxon>Spermatophyta</taxon>
        <taxon>Magnoliopsida</taxon>
        <taxon>eudicotyledons</taxon>
        <taxon>Gunneridae</taxon>
        <taxon>Pentapetalae</taxon>
        <taxon>asterids</taxon>
        <taxon>campanulids</taxon>
        <taxon>Asterales</taxon>
        <taxon>Asteraceae</taxon>
        <taxon>Asteroideae</taxon>
        <taxon>Heliantheae alliance</taxon>
        <taxon>Heliantheae</taxon>
        <taxon>Helianthus</taxon>
    </lineage>
</organism>
<sequence>MDFVNTHQIHPNASTYETIHPILSFFFSINFKPISNLFGSIDHNGSSWRLILSESITKLSASVVPVEIKTANFKPELRQLQRTLQRITPIISDVVVAGYF</sequence>
<dbReference type="Gramene" id="mRNA:HanXRQr2_Chr04g0180631">
    <property type="protein sequence ID" value="CDS:HanXRQr2_Chr04g0180631.1"/>
    <property type="gene ID" value="HanXRQr2_Chr04g0180631"/>
</dbReference>
<evidence type="ECO:0000313" key="2">
    <source>
        <dbReference type="Proteomes" id="UP000215914"/>
    </source>
</evidence>
<reference evidence="1" key="1">
    <citation type="journal article" date="2017" name="Nature">
        <title>The sunflower genome provides insights into oil metabolism, flowering and Asterid evolution.</title>
        <authorList>
            <person name="Badouin H."/>
            <person name="Gouzy J."/>
            <person name="Grassa C.J."/>
            <person name="Murat F."/>
            <person name="Staton S.E."/>
            <person name="Cottret L."/>
            <person name="Lelandais-Briere C."/>
            <person name="Owens G.L."/>
            <person name="Carrere S."/>
            <person name="Mayjonade B."/>
            <person name="Legrand L."/>
            <person name="Gill N."/>
            <person name="Kane N.C."/>
            <person name="Bowers J.E."/>
            <person name="Hubner S."/>
            <person name="Bellec A."/>
            <person name="Berard A."/>
            <person name="Berges H."/>
            <person name="Blanchet N."/>
            <person name="Boniface M.C."/>
            <person name="Brunel D."/>
            <person name="Catrice O."/>
            <person name="Chaidir N."/>
            <person name="Claudel C."/>
            <person name="Donnadieu C."/>
            <person name="Faraut T."/>
            <person name="Fievet G."/>
            <person name="Helmstetter N."/>
            <person name="King M."/>
            <person name="Knapp S.J."/>
            <person name="Lai Z."/>
            <person name="Le Paslier M.C."/>
            <person name="Lippi Y."/>
            <person name="Lorenzon L."/>
            <person name="Mandel J.R."/>
            <person name="Marage G."/>
            <person name="Marchand G."/>
            <person name="Marquand E."/>
            <person name="Bret-Mestries E."/>
            <person name="Morien E."/>
            <person name="Nambeesan S."/>
            <person name="Nguyen T."/>
            <person name="Pegot-Espagnet P."/>
            <person name="Pouilly N."/>
            <person name="Raftis F."/>
            <person name="Sallet E."/>
            <person name="Schiex T."/>
            <person name="Thomas J."/>
            <person name="Vandecasteele C."/>
            <person name="Vares D."/>
            <person name="Vear F."/>
            <person name="Vautrin S."/>
            <person name="Crespi M."/>
            <person name="Mangin B."/>
            <person name="Burke J.M."/>
            <person name="Salse J."/>
            <person name="Munos S."/>
            <person name="Vincourt P."/>
            <person name="Rieseberg L.H."/>
            <person name="Langlade N.B."/>
        </authorList>
    </citation>
    <scope>NUCLEOTIDE SEQUENCE</scope>
    <source>
        <tissue evidence="1">Leaves</tissue>
    </source>
</reference>
<dbReference type="EMBL" id="MNCJ02000319">
    <property type="protein sequence ID" value="KAF5811371.1"/>
    <property type="molecule type" value="Genomic_DNA"/>
</dbReference>
<comment type="caution">
    <text evidence="1">The sequence shown here is derived from an EMBL/GenBank/DDBJ whole genome shotgun (WGS) entry which is preliminary data.</text>
</comment>
<accession>A0A9K3NSX4</accession>
<name>A0A9K3NSX4_HELAN</name>
<reference evidence="1" key="2">
    <citation type="submission" date="2020-06" db="EMBL/GenBank/DDBJ databases">
        <title>Helianthus annuus Genome sequencing and assembly Release 2.</title>
        <authorList>
            <person name="Gouzy J."/>
            <person name="Langlade N."/>
            <person name="Munos S."/>
        </authorList>
    </citation>
    <scope>NUCLEOTIDE SEQUENCE</scope>
    <source>
        <tissue evidence="1">Leaves</tissue>
    </source>
</reference>